<dbReference type="Gene3D" id="3.40.50.10610">
    <property type="entry name" value="ABC-type transport auxiliary lipoprotein component"/>
    <property type="match status" value="1"/>
</dbReference>
<keyword evidence="3" id="KW-1185">Reference proteome</keyword>
<organism evidence="2 3">
    <name type="scientific">Oryzomonas rubra</name>
    <dbReference type="NCBI Taxonomy" id="2509454"/>
    <lineage>
        <taxon>Bacteria</taxon>
        <taxon>Pseudomonadati</taxon>
        <taxon>Thermodesulfobacteriota</taxon>
        <taxon>Desulfuromonadia</taxon>
        <taxon>Geobacterales</taxon>
        <taxon>Geobacteraceae</taxon>
        <taxon>Oryzomonas</taxon>
    </lineage>
</organism>
<dbReference type="PROSITE" id="PS51257">
    <property type="entry name" value="PROKAR_LIPOPROTEIN"/>
    <property type="match status" value="1"/>
</dbReference>
<evidence type="ECO:0000313" key="2">
    <source>
        <dbReference type="EMBL" id="KAA0894236.1"/>
    </source>
</evidence>
<dbReference type="AlphaFoldDB" id="A0A5A9XMB9"/>
<name>A0A5A9XMB9_9BACT</name>
<gene>
    <name evidence="2" type="ORF">ET418_04585</name>
</gene>
<comment type="caution">
    <text evidence="2">The sequence shown here is derived from an EMBL/GenBank/DDBJ whole genome shotgun (WGS) entry which is preliminary data.</text>
</comment>
<evidence type="ECO:0000256" key="1">
    <source>
        <dbReference type="SAM" id="SignalP"/>
    </source>
</evidence>
<keyword evidence="1" id="KW-0732">Signal</keyword>
<reference evidence="2 3" key="1">
    <citation type="submission" date="2019-04" db="EMBL/GenBank/DDBJ databases">
        <title>Geobacter ruber sp. nov., ferric-reducing bacteria isolated from paddy soil.</title>
        <authorList>
            <person name="Xu Z."/>
            <person name="Masuda Y."/>
            <person name="Itoh H."/>
            <person name="Senoo K."/>
        </authorList>
    </citation>
    <scope>NUCLEOTIDE SEQUENCE [LARGE SCALE GENOMIC DNA]</scope>
    <source>
        <strain evidence="2 3">Red88</strain>
    </source>
</reference>
<sequence>MKGITILVLLVTILLAGCAHTPPPKDLTKFKVANPSSILVVPVVNQSVEVTAPDFFLSTVSVPLAERGYYVFPVNLVKRILEDEGLSDANLVHSASVEKVCNLFGSDSVLYVTIKEWNAQYLVLTTTVNVKLQYAIKDCKTGDTLWEHEQKMAYTPHNNSTGNPFADLIVMAVNAAVTKAAPNYVPLARQANARTFYGDGVGIPLGHYALVGVKQ</sequence>
<dbReference type="OrthoDB" id="1014694at2"/>
<dbReference type="Proteomes" id="UP000324298">
    <property type="component" value="Unassembled WGS sequence"/>
</dbReference>
<dbReference type="InterPro" id="IPR008517">
    <property type="entry name" value="GNA1162-like"/>
</dbReference>
<protein>
    <recommendedName>
        <fullName evidence="4">Lipoprotein</fullName>
    </recommendedName>
</protein>
<proteinExistence type="predicted"/>
<evidence type="ECO:0000313" key="3">
    <source>
        <dbReference type="Proteomes" id="UP000324298"/>
    </source>
</evidence>
<feature type="signal peptide" evidence="1">
    <location>
        <begin position="1"/>
        <end position="21"/>
    </location>
</feature>
<feature type="chain" id="PRO_5023127342" description="Lipoprotein" evidence="1">
    <location>
        <begin position="22"/>
        <end position="215"/>
    </location>
</feature>
<accession>A0A5A9XMB9</accession>
<dbReference type="Pfam" id="PF05643">
    <property type="entry name" value="GNA1162-like"/>
    <property type="match status" value="1"/>
</dbReference>
<evidence type="ECO:0008006" key="4">
    <source>
        <dbReference type="Google" id="ProtNLM"/>
    </source>
</evidence>
<dbReference type="EMBL" id="SRSD01000002">
    <property type="protein sequence ID" value="KAA0894236.1"/>
    <property type="molecule type" value="Genomic_DNA"/>
</dbReference>
<dbReference type="RefSeq" id="WP_149306393.1">
    <property type="nucleotide sequence ID" value="NZ_SRSD01000002.1"/>
</dbReference>